<dbReference type="OrthoDB" id="9807630at2"/>
<dbReference type="InterPro" id="IPR023198">
    <property type="entry name" value="PGP-like_dom2"/>
</dbReference>
<comment type="similarity">
    <text evidence="3">Belongs to the HAD-like hydrolase superfamily. CbbY/CbbZ/Gph/YieH family.</text>
</comment>
<dbReference type="PANTHER" id="PTHR43434:SF1">
    <property type="entry name" value="PHOSPHOGLYCOLATE PHOSPHATASE"/>
    <property type="match status" value="1"/>
</dbReference>
<dbReference type="InterPro" id="IPR041492">
    <property type="entry name" value="HAD_2"/>
</dbReference>
<evidence type="ECO:0000313" key="5">
    <source>
        <dbReference type="EMBL" id="SDG03281.1"/>
    </source>
</evidence>
<dbReference type="InterPro" id="IPR023214">
    <property type="entry name" value="HAD_sf"/>
</dbReference>
<evidence type="ECO:0000313" key="6">
    <source>
        <dbReference type="Proteomes" id="UP000199045"/>
    </source>
</evidence>
<sequence>MKYIIFDIDGTLTDTTEIDDLCYTQAIATTFNFSDFNTNYGHYENTTDSGILNQLSLERRNRPCTVTEIENFIDCFCNLLEAAYEKHAGHFREIPKAGKIISTFSRNEDLRIGLATGGWKQSALFKLQCAGINIEDCSAASFAQDAFARRDIIGHTINKMNKRHNESPELSDIIYVGDGNWDYQATQQLGIKFIGIDNKKLAHINDIIKISDYDELEQHIGLMTLTS</sequence>
<evidence type="ECO:0000256" key="3">
    <source>
        <dbReference type="ARBA" id="ARBA00006171"/>
    </source>
</evidence>
<dbReference type="EC" id="3.1.3.18" evidence="4"/>
<dbReference type="STRING" id="104663.SAMN04488121_103233"/>
<dbReference type="Proteomes" id="UP000199045">
    <property type="component" value="Unassembled WGS sequence"/>
</dbReference>
<dbReference type="GO" id="GO:0006281">
    <property type="term" value="P:DNA repair"/>
    <property type="evidence" value="ECO:0007669"/>
    <property type="project" value="TreeGrafter"/>
</dbReference>
<evidence type="ECO:0000256" key="2">
    <source>
        <dbReference type="ARBA" id="ARBA00004818"/>
    </source>
</evidence>
<dbReference type="EMBL" id="FNBN01000003">
    <property type="protein sequence ID" value="SDG03281.1"/>
    <property type="molecule type" value="Genomic_DNA"/>
</dbReference>
<dbReference type="AlphaFoldDB" id="A0A1G7QXM7"/>
<proteinExistence type="inferred from homology"/>
<dbReference type="Gene3D" id="1.10.150.240">
    <property type="entry name" value="Putative phosphatase, domain 2"/>
    <property type="match status" value="1"/>
</dbReference>
<dbReference type="InterPro" id="IPR050155">
    <property type="entry name" value="HAD-like_hydrolase_sf"/>
</dbReference>
<protein>
    <recommendedName>
        <fullName evidence="4">phosphoglycolate phosphatase</fullName>
        <ecNumber evidence="4">3.1.3.18</ecNumber>
    </recommendedName>
</protein>
<dbReference type="Pfam" id="PF13419">
    <property type="entry name" value="HAD_2"/>
    <property type="match status" value="1"/>
</dbReference>
<evidence type="ECO:0000256" key="1">
    <source>
        <dbReference type="ARBA" id="ARBA00000830"/>
    </source>
</evidence>
<name>A0A1G7QXM7_CHIFI</name>
<comment type="catalytic activity">
    <reaction evidence="1">
        <text>2-phosphoglycolate + H2O = glycolate + phosphate</text>
        <dbReference type="Rhea" id="RHEA:14369"/>
        <dbReference type="ChEBI" id="CHEBI:15377"/>
        <dbReference type="ChEBI" id="CHEBI:29805"/>
        <dbReference type="ChEBI" id="CHEBI:43474"/>
        <dbReference type="ChEBI" id="CHEBI:58033"/>
        <dbReference type="EC" id="3.1.3.18"/>
    </reaction>
</comment>
<accession>A0A1G7QXM7</accession>
<comment type="pathway">
    <text evidence="2">Organic acid metabolism; glycolate biosynthesis; glycolate from 2-phosphoglycolate: step 1/1.</text>
</comment>
<dbReference type="Gene3D" id="3.40.50.1000">
    <property type="entry name" value="HAD superfamily/HAD-like"/>
    <property type="match status" value="1"/>
</dbReference>
<organism evidence="5 6">
    <name type="scientific">Chitinophaga filiformis</name>
    <name type="common">Myxococcus filiformis</name>
    <name type="synonym">Flexibacter filiformis</name>
    <dbReference type="NCBI Taxonomy" id="104663"/>
    <lineage>
        <taxon>Bacteria</taxon>
        <taxon>Pseudomonadati</taxon>
        <taxon>Bacteroidota</taxon>
        <taxon>Chitinophagia</taxon>
        <taxon>Chitinophagales</taxon>
        <taxon>Chitinophagaceae</taxon>
        <taxon>Chitinophaga</taxon>
    </lineage>
</organism>
<reference evidence="5 6" key="1">
    <citation type="submission" date="2016-10" db="EMBL/GenBank/DDBJ databases">
        <authorList>
            <person name="de Groot N.N."/>
        </authorList>
    </citation>
    <scope>NUCLEOTIDE SEQUENCE [LARGE SCALE GENOMIC DNA]</scope>
    <source>
        <strain evidence="5 6">DSM 527</strain>
    </source>
</reference>
<dbReference type="SUPFAM" id="SSF56784">
    <property type="entry name" value="HAD-like"/>
    <property type="match status" value="1"/>
</dbReference>
<dbReference type="InterPro" id="IPR036412">
    <property type="entry name" value="HAD-like_sf"/>
</dbReference>
<gene>
    <name evidence="5" type="ORF">SAMN04488121_103233</name>
</gene>
<dbReference type="RefSeq" id="WP_089832610.1">
    <property type="nucleotide sequence ID" value="NZ_FNBN01000003.1"/>
</dbReference>
<dbReference type="PANTHER" id="PTHR43434">
    <property type="entry name" value="PHOSPHOGLYCOLATE PHOSPHATASE"/>
    <property type="match status" value="1"/>
</dbReference>
<dbReference type="GO" id="GO:0008967">
    <property type="term" value="F:phosphoglycolate phosphatase activity"/>
    <property type="evidence" value="ECO:0007669"/>
    <property type="project" value="UniProtKB-EC"/>
</dbReference>
<evidence type="ECO:0000256" key="4">
    <source>
        <dbReference type="ARBA" id="ARBA00013078"/>
    </source>
</evidence>